<dbReference type="EMBL" id="KV427607">
    <property type="protein sequence ID" value="KZT11519.1"/>
    <property type="molecule type" value="Genomic_DNA"/>
</dbReference>
<dbReference type="Pfam" id="PF10193">
    <property type="entry name" value="Telomere_reg-2"/>
    <property type="match status" value="1"/>
</dbReference>
<dbReference type="Proteomes" id="UP000076871">
    <property type="component" value="Unassembled WGS sequence"/>
</dbReference>
<feature type="compositionally biased region" description="Polar residues" evidence="2">
    <location>
        <begin position="797"/>
        <end position="813"/>
    </location>
</feature>
<dbReference type="GO" id="GO:0005829">
    <property type="term" value="C:cytosol"/>
    <property type="evidence" value="ECO:0007669"/>
    <property type="project" value="TreeGrafter"/>
</dbReference>
<dbReference type="InterPro" id="IPR051970">
    <property type="entry name" value="TEL2_Regulation"/>
</dbReference>
<feature type="region of interest" description="Disordered" evidence="2">
    <location>
        <begin position="918"/>
        <end position="943"/>
    </location>
</feature>
<proteinExistence type="inferred from homology"/>
<dbReference type="PANTHER" id="PTHR15830:SF10">
    <property type="entry name" value="TELOMERE LENGTH REGULATION PROTEIN TEL2 HOMOLOG"/>
    <property type="match status" value="1"/>
</dbReference>
<feature type="region of interest" description="Disordered" evidence="2">
    <location>
        <begin position="504"/>
        <end position="576"/>
    </location>
</feature>
<dbReference type="STRING" id="1314785.A0A165HBS7"/>
<keyword evidence="5" id="KW-1185">Reference proteome</keyword>
<organism evidence="4 5">
    <name type="scientific">Laetiporus sulphureus 93-53</name>
    <dbReference type="NCBI Taxonomy" id="1314785"/>
    <lineage>
        <taxon>Eukaryota</taxon>
        <taxon>Fungi</taxon>
        <taxon>Dikarya</taxon>
        <taxon>Basidiomycota</taxon>
        <taxon>Agaricomycotina</taxon>
        <taxon>Agaricomycetes</taxon>
        <taxon>Polyporales</taxon>
        <taxon>Laetiporus</taxon>
    </lineage>
</organism>
<evidence type="ECO:0000256" key="2">
    <source>
        <dbReference type="SAM" id="MobiDB-lite"/>
    </source>
</evidence>
<dbReference type="RefSeq" id="XP_040769259.1">
    <property type="nucleotide sequence ID" value="XM_040911114.1"/>
</dbReference>
<dbReference type="InterPro" id="IPR038528">
    <property type="entry name" value="TEL2_C_sf"/>
</dbReference>
<feature type="region of interest" description="Disordered" evidence="2">
    <location>
        <begin position="792"/>
        <end position="813"/>
    </location>
</feature>
<comment type="similarity">
    <text evidence="1">Belongs to the TEL2 family.</text>
</comment>
<dbReference type="OrthoDB" id="10254187at2759"/>
<feature type="domain" description="Telomere length regulation protein conserved" evidence="3">
    <location>
        <begin position="586"/>
        <end position="706"/>
    </location>
</feature>
<dbReference type="InParanoid" id="A0A165HBS7"/>
<evidence type="ECO:0000256" key="1">
    <source>
        <dbReference type="ARBA" id="ARBA00006133"/>
    </source>
</evidence>
<dbReference type="Gene3D" id="1.25.40.720">
    <property type="entry name" value="Telomere length regulation protein 2, C-terminal domain"/>
    <property type="match status" value="1"/>
</dbReference>
<evidence type="ECO:0000313" key="5">
    <source>
        <dbReference type="Proteomes" id="UP000076871"/>
    </source>
</evidence>
<feature type="compositionally biased region" description="Basic and acidic residues" evidence="2">
    <location>
        <begin position="934"/>
        <end position="943"/>
    </location>
</feature>
<evidence type="ECO:0000259" key="3">
    <source>
        <dbReference type="Pfam" id="PF10193"/>
    </source>
</evidence>
<dbReference type="GO" id="GO:0051083">
    <property type="term" value="P:'de novo' cotranslational protein folding"/>
    <property type="evidence" value="ECO:0007669"/>
    <property type="project" value="TreeGrafter"/>
</dbReference>
<dbReference type="GO" id="GO:0042162">
    <property type="term" value="F:telomeric DNA binding"/>
    <property type="evidence" value="ECO:0007669"/>
    <property type="project" value="TreeGrafter"/>
</dbReference>
<dbReference type="PANTHER" id="PTHR15830">
    <property type="entry name" value="TELOMERE LENGTH REGULATION PROTEIN TEL2 FAMILY MEMBER"/>
    <property type="match status" value="1"/>
</dbReference>
<dbReference type="GO" id="GO:0051879">
    <property type="term" value="F:Hsp90 protein binding"/>
    <property type="evidence" value="ECO:0007669"/>
    <property type="project" value="TreeGrafter"/>
</dbReference>
<protein>
    <recommendedName>
        <fullName evidence="3">Telomere length regulation protein conserved domain-containing protein</fullName>
    </recommendedName>
</protein>
<gene>
    <name evidence="4" type="ORF">LAESUDRAFT_740990</name>
</gene>
<evidence type="ECO:0000313" key="4">
    <source>
        <dbReference type="EMBL" id="KZT11519.1"/>
    </source>
</evidence>
<accession>A0A165HBS7</accession>
<name>A0A165HBS7_9APHY</name>
<dbReference type="AlphaFoldDB" id="A0A165HBS7"/>
<sequence length="1041" mass="113537">MSAEYADATLAQIRDVIARLQSPIPDSTALLQLLAAPLACLSLLPPRFRRYDVSPLPKESFNIIRHVPLLQRALLEHVVPTWEQVLVQEDAFALVEQYFCPDAMSFGIPAAGQVAVLAYSTLLSSPVHEPSVRLLVRLSRAYPIDVLHTVVYAGRDKAGSGKQQITWEDCVRNVAALPGKVANVLGAQGAIPPELEYGTYVRNLSVRSESLIAALCSNPSGDNVSSVIYLLNKLVNIGIFPPSRPTSPSQPSFFKATLPKLRERVSSDPSYPAFWRKLLSSLPSSLTLHSIITSLCSALEDIQPPLDPTEPKRALVKREAQLLRDLLGKLTKDNSELLDAFSAVALGREWGEGHARIFACWAAGAESGARDREDLEVVLFKVVDVWANPDQIRHSLLSRHRYLTSLLLLILSSFGPNESGSPSAYQALAHSPPFLTSISTYIAHLDATVRRCGMLVAEEVARGAGKKLDFRDWEGDEDGKDWCRQLRVLTEGCDADAEMDAISNQEDESEEGTKSATAPAAEQTNSHGNVPKKVTVQETGYDSDDSLTGYASPPHSFRSPSPTPSELEEIEKDPTLRVGQKKVPRPVYLAQLGEMVRGTSGVKSEEEEFEVQKIEVALDVAEELIRRKRAYGTELEETAITLVHGFLGLQDNYDIDDFEKKRQAALNALVACCPRKAAPALIEELFRNQYSVSQRDAALNALALGAGELASISIPSVVSPLAGDRVSFPSKRLPAALHKKYITADDKHNANNAVQLFVDDLSRKAIDKGAEPTAEKLAAIVRERQLRLRQPDKVTELPSSRSAMSRLTPQTAQPKRTTFTEVAAEYFICPLINHFWLFLRDEHAREALTAHQPTLHRYRGAGTGLVLNAKVMTRFLSTLALLVHAARNAREWLAIIAPDALELAVTLGTRPISLSEIADDEDMQDDVPSGASDRPGDTAEPKEVGKEAAILTCALQLALIVLDGALDLDGGRSLGLEHTALLLGAGEWAGTILMKLRRGTRVLGGGGLHEAMLKRSAAGVALKVDELSSRWGRSMIDLGSL</sequence>
<reference evidence="4 5" key="1">
    <citation type="journal article" date="2016" name="Mol. Biol. Evol.">
        <title>Comparative Genomics of Early-Diverging Mushroom-Forming Fungi Provides Insights into the Origins of Lignocellulose Decay Capabilities.</title>
        <authorList>
            <person name="Nagy L.G."/>
            <person name="Riley R."/>
            <person name="Tritt A."/>
            <person name="Adam C."/>
            <person name="Daum C."/>
            <person name="Floudas D."/>
            <person name="Sun H."/>
            <person name="Yadav J.S."/>
            <person name="Pangilinan J."/>
            <person name="Larsson K.H."/>
            <person name="Matsuura K."/>
            <person name="Barry K."/>
            <person name="Labutti K."/>
            <person name="Kuo R."/>
            <person name="Ohm R.A."/>
            <person name="Bhattacharya S.S."/>
            <person name="Shirouzu T."/>
            <person name="Yoshinaga Y."/>
            <person name="Martin F.M."/>
            <person name="Grigoriev I.V."/>
            <person name="Hibbett D.S."/>
        </authorList>
    </citation>
    <scope>NUCLEOTIDE SEQUENCE [LARGE SCALE GENOMIC DNA]</scope>
    <source>
        <strain evidence="4 5">93-53</strain>
    </source>
</reference>
<dbReference type="GeneID" id="63828143"/>
<dbReference type="InterPro" id="IPR019337">
    <property type="entry name" value="Telomere_length_regulation_dom"/>
</dbReference>